<keyword evidence="2" id="KW-0378">Hydrolase</keyword>
<dbReference type="Gene3D" id="2.30.130.40">
    <property type="entry name" value="LON domain-like"/>
    <property type="match status" value="1"/>
</dbReference>
<feature type="domain" description="Lon N-terminal" evidence="1">
    <location>
        <begin position="18"/>
        <end position="214"/>
    </location>
</feature>
<name>A0A7X3S7R7_9HYPH</name>
<comment type="caution">
    <text evidence="2">The sequence shown here is derived from an EMBL/GenBank/DDBJ whole genome shotgun (WGS) entry which is preliminary data.</text>
</comment>
<proteinExistence type="predicted"/>
<keyword evidence="3" id="KW-1185">Reference proteome</keyword>
<dbReference type="GO" id="GO:0006508">
    <property type="term" value="P:proteolysis"/>
    <property type="evidence" value="ECO:0007669"/>
    <property type="project" value="UniProtKB-KW"/>
</dbReference>
<dbReference type="InterPro" id="IPR003111">
    <property type="entry name" value="Lon_prtase_N"/>
</dbReference>
<reference evidence="2 3" key="1">
    <citation type="submission" date="2019-12" db="EMBL/GenBank/DDBJ databases">
        <authorList>
            <person name="Li M."/>
        </authorList>
    </citation>
    <scope>NUCLEOTIDE SEQUENCE [LARGE SCALE GENOMIC DNA]</scope>
    <source>
        <strain evidence="2 3">GBMRC 2046</strain>
    </source>
</reference>
<protein>
    <submittedName>
        <fullName evidence="2">ATP-dependent protease</fullName>
    </submittedName>
</protein>
<dbReference type="AlphaFoldDB" id="A0A7X3S7R7"/>
<dbReference type="EMBL" id="WUMV01000003">
    <property type="protein sequence ID" value="MXN65009.1"/>
    <property type="molecule type" value="Genomic_DNA"/>
</dbReference>
<dbReference type="SMART" id="SM00464">
    <property type="entry name" value="LON"/>
    <property type="match status" value="1"/>
</dbReference>
<dbReference type="PROSITE" id="PS51787">
    <property type="entry name" value="LON_N"/>
    <property type="match status" value="1"/>
</dbReference>
<dbReference type="RefSeq" id="WP_160775238.1">
    <property type="nucleotide sequence ID" value="NZ_WUMV01000003.1"/>
</dbReference>
<dbReference type="GO" id="GO:0008233">
    <property type="term" value="F:peptidase activity"/>
    <property type="evidence" value="ECO:0007669"/>
    <property type="project" value="UniProtKB-KW"/>
</dbReference>
<dbReference type="SUPFAM" id="SSF88697">
    <property type="entry name" value="PUA domain-like"/>
    <property type="match status" value="1"/>
</dbReference>
<dbReference type="PANTHER" id="PTHR46732">
    <property type="entry name" value="ATP-DEPENDENT PROTEASE LA (LON) DOMAIN PROTEIN"/>
    <property type="match status" value="1"/>
</dbReference>
<keyword evidence="2" id="KW-0645">Protease</keyword>
<evidence type="ECO:0000259" key="1">
    <source>
        <dbReference type="PROSITE" id="PS51787"/>
    </source>
</evidence>
<dbReference type="PANTHER" id="PTHR46732:SF8">
    <property type="entry name" value="ATP-DEPENDENT PROTEASE LA (LON) DOMAIN PROTEIN"/>
    <property type="match status" value="1"/>
</dbReference>
<organism evidence="2 3">
    <name type="scientific">Stappia sediminis</name>
    <dbReference type="NCBI Taxonomy" id="2692190"/>
    <lineage>
        <taxon>Bacteria</taxon>
        <taxon>Pseudomonadati</taxon>
        <taxon>Pseudomonadota</taxon>
        <taxon>Alphaproteobacteria</taxon>
        <taxon>Hyphomicrobiales</taxon>
        <taxon>Stappiaceae</taxon>
        <taxon>Stappia</taxon>
    </lineage>
</organism>
<evidence type="ECO:0000313" key="3">
    <source>
        <dbReference type="Proteomes" id="UP000433101"/>
    </source>
</evidence>
<dbReference type="Pfam" id="PF02190">
    <property type="entry name" value="LON_substr_bdg"/>
    <property type="match status" value="1"/>
</dbReference>
<gene>
    <name evidence="2" type="ORF">GR183_08830</name>
</gene>
<dbReference type="InterPro" id="IPR046336">
    <property type="entry name" value="Lon_prtase_N_sf"/>
</dbReference>
<accession>A0A7X3S7R7</accession>
<dbReference type="InterPro" id="IPR015947">
    <property type="entry name" value="PUA-like_sf"/>
</dbReference>
<dbReference type="Proteomes" id="UP000433101">
    <property type="component" value="Unassembled WGS sequence"/>
</dbReference>
<sequence length="225" mass="24501">MLAGNASFEKPADLPQTIPLFPLMGALLLPQGQMPLNIFEPRYLAMVDAALKGDRIIGMIQPDYDLEGVESVEIPPLRKVGCAGRIVAFQETGDGRYLITLTGIARFEVVEELKSVTPFRLASISAERYADDFHSGHGENQVDRSALIKTLDDYLTANDLEADWESIRSAGTEVLVNALSMMSPYGPAEKQMLLEAEDLKARADALVALTEVHLARGGDDGGRLQ</sequence>
<evidence type="ECO:0000313" key="2">
    <source>
        <dbReference type="EMBL" id="MXN65009.1"/>
    </source>
</evidence>